<dbReference type="SUPFAM" id="SSF55031">
    <property type="entry name" value="Bacterial exopeptidase dimerisation domain"/>
    <property type="match status" value="1"/>
</dbReference>
<dbReference type="HOGENOM" id="CLU_021802_4_0_7"/>
<keyword evidence="2" id="KW-0378">Hydrolase</keyword>
<dbReference type="EMBL" id="CR522870">
    <property type="protein sequence ID" value="CAG36114.1"/>
    <property type="molecule type" value="Genomic_DNA"/>
</dbReference>
<dbReference type="Gene3D" id="3.30.70.360">
    <property type="match status" value="1"/>
</dbReference>
<dbReference type="Pfam" id="PF07687">
    <property type="entry name" value="M20_dimer"/>
    <property type="match status" value="1"/>
</dbReference>
<dbReference type="InterPro" id="IPR011650">
    <property type="entry name" value="Peptidase_M20_dimer"/>
</dbReference>
<protein>
    <submittedName>
        <fullName evidence="5">Related to acetylornithine deacetylase</fullName>
    </submittedName>
</protein>
<dbReference type="GO" id="GO:0006526">
    <property type="term" value="P:L-arginine biosynthetic process"/>
    <property type="evidence" value="ECO:0007669"/>
    <property type="project" value="TreeGrafter"/>
</dbReference>
<proteinExistence type="predicted"/>
<dbReference type="Gene3D" id="3.40.630.10">
    <property type="entry name" value="Zn peptidases"/>
    <property type="match status" value="1"/>
</dbReference>
<dbReference type="Pfam" id="PF01546">
    <property type="entry name" value="Peptidase_M20"/>
    <property type="match status" value="1"/>
</dbReference>
<keyword evidence="6" id="KW-1185">Reference proteome</keyword>
<dbReference type="NCBIfam" id="TIGR03526">
    <property type="entry name" value="selenium_YgeY"/>
    <property type="match status" value="1"/>
</dbReference>
<evidence type="ECO:0000313" key="6">
    <source>
        <dbReference type="Proteomes" id="UP000000602"/>
    </source>
</evidence>
<dbReference type="eggNOG" id="COG0624">
    <property type="taxonomic scope" value="Bacteria"/>
</dbReference>
<reference evidence="6" key="1">
    <citation type="journal article" date="2004" name="Environ. Microbiol.">
        <title>The genome of Desulfotalea psychrophila, a sulfate-reducing bacterium from permanently cold Arctic sediments.</title>
        <authorList>
            <person name="Rabus R."/>
            <person name="Ruepp A."/>
            <person name="Frickey T."/>
            <person name="Rattei T."/>
            <person name="Fartmann B."/>
            <person name="Stark M."/>
            <person name="Bauer M."/>
            <person name="Zibat A."/>
            <person name="Lombardot T."/>
            <person name="Becker I."/>
            <person name="Amann J."/>
            <person name="Gellner K."/>
            <person name="Teeling H."/>
            <person name="Leuschner W.D."/>
            <person name="Gloeckner F.-O."/>
            <person name="Lupas A.N."/>
            <person name="Amann R."/>
            <person name="Klenk H.-P."/>
        </authorList>
    </citation>
    <scope>NUCLEOTIDE SEQUENCE [LARGE SCALE GENOMIC DNA]</scope>
    <source>
        <strain evidence="6">DSM 12343 / LSv54</strain>
    </source>
</reference>
<feature type="domain" description="Peptidase M20 dimerisation" evidence="4">
    <location>
        <begin position="178"/>
        <end position="278"/>
    </location>
</feature>
<name>Q6ANG0_DESPS</name>
<dbReference type="AlphaFoldDB" id="Q6ANG0"/>
<dbReference type="InterPro" id="IPR017706">
    <property type="entry name" value="Peptidase_M20/DapE_YgeY"/>
</dbReference>
<dbReference type="OrthoDB" id="5486471at2"/>
<dbReference type="RefSeq" id="WP_011188626.1">
    <property type="nucleotide sequence ID" value="NC_006138.1"/>
</dbReference>
<dbReference type="STRING" id="177439.DP1385"/>
<evidence type="ECO:0000256" key="2">
    <source>
        <dbReference type="ARBA" id="ARBA00022801"/>
    </source>
</evidence>
<evidence type="ECO:0000313" key="5">
    <source>
        <dbReference type="EMBL" id="CAG36114.1"/>
    </source>
</evidence>
<gene>
    <name evidence="5" type="ordered locus">DP1385</name>
</gene>
<evidence type="ECO:0000256" key="3">
    <source>
        <dbReference type="ARBA" id="ARBA00023285"/>
    </source>
</evidence>
<evidence type="ECO:0000259" key="4">
    <source>
        <dbReference type="Pfam" id="PF07687"/>
    </source>
</evidence>
<dbReference type="GO" id="GO:0046872">
    <property type="term" value="F:metal ion binding"/>
    <property type="evidence" value="ECO:0007669"/>
    <property type="project" value="UniProtKB-KW"/>
</dbReference>
<dbReference type="Proteomes" id="UP000000602">
    <property type="component" value="Chromosome"/>
</dbReference>
<dbReference type="InterPro" id="IPR002933">
    <property type="entry name" value="Peptidase_M20"/>
</dbReference>
<sequence>MFNNIKDRSKFYAQNIYDFASTLIQTESFSGDEGRVAQLVAEKMRALDFDKVEIDEMGNVCGSVGHGPKLICVDAHMDVVGYGDEKQWHQSPTSGAQDEKNIYGRGAADMKASIASMLYAGKILKDLDLLEDFTYMVCTTVQEEPCEGLAWEFLIEKKGLQPDFVILAEPSNDEISLAQKGRMEFKISVSGLSAHASTPHKGKNAIYKMARIITELEQLNDNLEIEDPELGKGTLVVSEISAHAPSRCSVADYCEISIDRRLTWGESPKYALDQVKQLPAVQEAEARVEFFTFSEPSYTGKPCQKECIFPAWKLEKEHRITKSALMAYRELFAKEGTLTTWPFSTNGVGIMGKHQIPVIGYGPGTLDACHVPNEYVAKEQVLKATQMYAAIPIIYLQKK</sequence>
<dbReference type="PANTHER" id="PTHR43808:SF31">
    <property type="entry name" value="N-ACETYL-L-CITRULLINE DEACETYLASE"/>
    <property type="match status" value="1"/>
</dbReference>
<dbReference type="KEGG" id="dps:DP1385"/>
<dbReference type="SUPFAM" id="SSF53187">
    <property type="entry name" value="Zn-dependent exopeptidases"/>
    <property type="match status" value="1"/>
</dbReference>
<organism evidence="5 6">
    <name type="scientific">Desulfotalea psychrophila (strain LSv54 / DSM 12343)</name>
    <dbReference type="NCBI Taxonomy" id="177439"/>
    <lineage>
        <taxon>Bacteria</taxon>
        <taxon>Pseudomonadati</taxon>
        <taxon>Thermodesulfobacteriota</taxon>
        <taxon>Desulfobulbia</taxon>
        <taxon>Desulfobulbales</taxon>
        <taxon>Desulfocapsaceae</taxon>
        <taxon>Desulfotalea</taxon>
    </lineage>
</organism>
<accession>Q6ANG0</accession>
<keyword evidence="3" id="KW-0170">Cobalt</keyword>
<dbReference type="GO" id="GO:0008777">
    <property type="term" value="F:acetylornithine deacetylase activity"/>
    <property type="evidence" value="ECO:0007669"/>
    <property type="project" value="TreeGrafter"/>
</dbReference>
<dbReference type="PANTHER" id="PTHR43808">
    <property type="entry name" value="ACETYLORNITHINE DEACETYLASE"/>
    <property type="match status" value="1"/>
</dbReference>
<dbReference type="InterPro" id="IPR036264">
    <property type="entry name" value="Bact_exopeptidase_dim_dom"/>
</dbReference>
<keyword evidence="1" id="KW-0479">Metal-binding</keyword>
<evidence type="ECO:0000256" key="1">
    <source>
        <dbReference type="ARBA" id="ARBA00022723"/>
    </source>
</evidence>
<dbReference type="NCBIfam" id="NF009555">
    <property type="entry name" value="PRK13004.1"/>
    <property type="match status" value="1"/>
</dbReference>
<dbReference type="InterPro" id="IPR050072">
    <property type="entry name" value="Peptidase_M20A"/>
</dbReference>